<reference evidence="1" key="1">
    <citation type="submission" date="2019-08" db="EMBL/GenBank/DDBJ databases">
        <authorList>
            <person name="Liu F."/>
        </authorList>
    </citation>
    <scope>NUCLEOTIDE SEQUENCE [LARGE SCALE GENOMIC DNA]</scope>
    <source>
        <strain evidence="1">PA1801</strain>
        <tissue evidence="1">Leaf</tissue>
    </source>
</reference>
<proteinExistence type="predicted"/>
<name>A0A5B6VD69_9ROSI</name>
<evidence type="ECO:0000313" key="2">
    <source>
        <dbReference type="Proteomes" id="UP000325315"/>
    </source>
</evidence>
<dbReference type="PANTHER" id="PTHR17985">
    <property type="entry name" value="SER/THR-RICH PROTEIN T10 IN DGCR REGION"/>
    <property type="match status" value="1"/>
</dbReference>
<dbReference type="EMBL" id="SMMG02000007">
    <property type="protein sequence ID" value="KAA3467160.1"/>
    <property type="molecule type" value="Genomic_DNA"/>
</dbReference>
<keyword evidence="2" id="KW-1185">Reference proteome</keyword>
<dbReference type="InterPro" id="IPR008551">
    <property type="entry name" value="TANGO2"/>
</dbReference>
<dbReference type="OrthoDB" id="191601at2759"/>
<dbReference type="PANTHER" id="PTHR17985:SF8">
    <property type="entry name" value="TRANSPORT AND GOLGI ORGANIZATION PROTEIN 2 HOMOLOG"/>
    <property type="match status" value="1"/>
</dbReference>
<dbReference type="AlphaFoldDB" id="A0A5B6VD69"/>
<protein>
    <submittedName>
        <fullName evidence="1">Transport and Golgi organization 2-like protein</fullName>
    </submittedName>
</protein>
<accession>A0A5B6VD69</accession>
<gene>
    <name evidence="1" type="ORF">EPI10_002199</name>
</gene>
<dbReference type="Pfam" id="PF05742">
    <property type="entry name" value="TANGO2"/>
    <property type="match status" value="3"/>
</dbReference>
<organism evidence="1 2">
    <name type="scientific">Gossypium australe</name>
    <dbReference type="NCBI Taxonomy" id="47621"/>
    <lineage>
        <taxon>Eukaryota</taxon>
        <taxon>Viridiplantae</taxon>
        <taxon>Streptophyta</taxon>
        <taxon>Embryophyta</taxon>
        <taxon>Tracheophyta</taxon>
        <taxon>Spermatophyta</taxon>
        <taxon>Magnoliopsida</taxon>
        <taxon>eudicotyledons</taxon>
        <taxon>Gunneridae</taxon>
        <taxon>Pentapetalae</taxon>
        <taxon>rosids</taxon>
        <taxon>malvids</taxon>
        <taxon>Malvales</taxon>
        <taxon>Malvaceae</taxon>
        <taxon>Malvoideae</taxon>
        <taxon>Gossypium</taxon>
    </lineage>
</organism>
<evidence type="ECO:0000313" key="1">
    <source>
        <dbReference type="EMBL" id="KAA3467160.1"/>
    </source>
</evidence>
<dbReference type="Proteomes" id="UP000325315">
    <property type="component" value="Unassembled WGS sequence"/>
</dbReference>
<comment type="caution">
    <text evidence="1">The sequence shown here is derived from an EMBL/GenBank/DDBJ whole genome shotgun (WGS) entry which is preliminary data.</text>
</comment>
<sequence length="469" mass="53059">MCIAAFIWQAHPLYPLLLLQNRYEYYNRPTKALAWWDVDGCEILRGRDEVAGGTWLACSRQGRVAFLTNVLELHHLSGAKTRGDLPLLFLKSTKSPMEFADQLLTNAHQYNGFNLIVADIATKSMVYISNRPKGEPIHIQQVSPGLHVLSNAKLDSPWPKALRLRKSIRQMLNNYGKSEVNVKEMIEKLMKDKVKADKSKLPGICALDMEFNLSSIFVEMDTPQGLCGTRSTAALTIRASGEVSFCDKYLEKAHPLYPLLLLQNRDEYHNRPTKALAWWDVDGCEILGGRDESTKSPMEFAEQLATDAHQYNGFNLIVVDIPSKSMVYISNRPKGEPINIQQVSPGLHVLSNAKLDSPWHKAQRLRKGFKQMLNRYGKNELNVKEMVEKLMKDKVKADKSKLPGICALDMEFNLSSIFVEMDTPLGLYGTRSTAAMTVGAGGEVSFYDKYLEKGVWFERTVNYHIQKLK</sequence>